<evidence type="ECO:0008006" key="3">
    <source>
        <dbReference type="Google" id="ProtNLM"/>
    </source>
</evidence>
<name>A0ABX2TL15_9PROT</name>
<dbReference type="Proteomes" id="UP000584642">
    <property type="component" value="Unassembled WGS sequence"/>
</dbReference>
<accession>A0ABX2TL15</accession>
<comment type="caution">
    <text evidence="1">The sequence shown here is derived from an EMBL/GenBank/DDBJ whole genome shotgun (WGS) entry which is preliminary data.</text>
</comment>
<dbReference type="RefSeq" id="WP_180286820.1">
    <property type="nucleotide sequence ID" value="NZ_JABFDB010000051.1"/>
</dbReference>
<proteinExistence type="predicted"/>
<gene>
    <name evidence="1" type="ORF">HND93_35555</name>
</gene>
<dbReference type="EMBL" id="JABFDB010000051">
    <property type="protein sequence ID" value="NYZ25050.1"/>
    <property type="molecule type" value="Genomic_DNA"/>
</dbReference>
<evidence type="ECO:0000313" key="2">
    <source>
        <dbReference type="Proteomes" id="UP000584642"/>
    </source>
</evidence>
<protein>
    <recommendedName>
        <fullName evidence="3">GP-PDE domain-containing protein</fullName>
    </recommendedName>
</protein>
<evidence type="ECO:0000313" key="1">
    <source>
        <dbReference type="EMBL" id="NYZ25050.1"/>
    </source>
</evidence>
<sequence>MKIYSHRGNLSGKSPRENEPAFILEAIAAGFHVEVDLRFVDGAYFLGHDGPEHPIDLADFDREEIIFHLKTPHVPALRHADCFAIENDPYVLTRLGLLWTNYNRPPTPEAVMCAPELVGDERPLDEFVRAMRHHAAGICTDHPLLVRQVLAGA</sequence>
<keyword evidence="2" id="KW-1185">Reference proteome</keyword>
<organism evidence="1 2">
    <name type="scientific">Azospirillum oleiclasticum</name>
    <dbReference type="NCBI Taxonomy" id="2735135"/>
    <lineage>
        <taxon>Bacteria</taxon>
        <taxon>Pseudomonadati</taxon>
        <taxon>Pseudomonadota</taxon>
        <taxon>Alphaproteobacteria</taxon>
        <taxon>Rhodospirillales</taxon>
        <taxon>Azospirillaceae</taxon>
        <taxon>Azospirillum</taxon>
    </lineage>
</organism>
<reference evidence="1 2" key="1">
    <citation type="submission" date="2020-05" db="EMBL/GenBank/DDBJ databases">
        <title>Azospirillum oleiclasticum sp. nov, a nitrogen-fixing and heavy crude oil-emulsifying bacterium isolated from the crude oil of Yumen Oilfield.</title>
        <authorList>
            <person name="Wu D."/>
            <person name="Cai M."/>
            <person name="Zhang X."/>
        </authorList>
    </citation>
    <scope>NUCLEOTIDE SEQUENCE [LARGE SCALE GENOMIC DNA]</scope>
    <source>
        <strain evidence="1 2">ROY-1-1-2</strain>
    </source>
</reference>